<dbReference type="SMART" id="SM00244">
    <property type="entry name" value="PHB"/>
    <property type="match status" value="1"/>
</dbReference>
<comment type="subcellular location">
    <subcellularLocation>
        <location evidence="1">Membrane</location>
        <topology evidence="1">Single-pass membrane protein</topology>
    </subcellularLocation>
</comment>
<evidence type="ECO:0000256" key="2">
    <source>
        <dbReference type="ARBA" id="ARBA00006971"/>
    </source>
</evidence>
<comment type="subunit">
    <text evidence="6">HflC and HflK may interact to form a multimeric complex.</text>
</comment>
<dbReference type="InterPro" id="IPR001107">
    <property type="entry name" value="Band_7"/>
</dbReference>
<evidence type="ECO:0000256" key="7">
    <source>
        <dbReference type="SAM" id="MobiDB-lite"/>
    </source>
</evidence>
<evidence type="ECO:0000256" key="1">
    <source>
        <dbReference type="ARBA" id="ARBA00004167"/>
    </source>
</evidence>
<gene>
    <name evidence="9" type="primary">hflK</name>
    <name evidence="9" type="ORF">HP555_06920</name>
</gene>
<dbReference type="GO" id="GO:0008233">
    <property type="term" value="F:peptidase activity"/>
    <property type="evidence" value="ECO:0007669"/>
    <property type="project" value="UniProtKB-KW"/>
</dbReference>
<comment type="similarity">
    <text evidence="2 6">Belongs to the band 7/mec-2 family. HflK subfamily.</text>
</comment>
<dbReference type="Proteomes" id="UP000596092">
    <property type="component" value="Chromosome"/>
</dbReference>
<dbReference type="InterPro" id="IPR010201">
    <property type="entry name" value="HflK"/>
</dbReference>
<accession>A0A7T6AQD5</accession>
<keyword evidence="10" id="KW-1185">Reference proteome</keyword>
<evidence type="ECO:0000313" key="9">
    <source>
        <dbReference type="EMBL" id="QQG65618.1"/>
    </source>
</evidence>
<feature type="region of interest" description="Disordered" evidence="7">
    <location>
        <begin position="33"/>
        <end position="57"/>
    </location>
</feature>
<dbReference type="InterPro" id="IPR036013">
    <property type="entry name" value="Band_7/SPFH_dom_sf"/>
</dbReference>
<evidence type="ECO:0000256" key="4">
    <source>
        <dbReference type="ARBA" id="ARBA00022989"/>
    </source>
</evidence>
<organism evidence="9 10">
    <name type="scientific">Desulfobulbus oligotrophicus</name>
    <dbReference type="NCBI Taxonomy" id="1909699"/>
    <lineage>
        <taxon>Bacteria</taxon>
        <taxon>Pseudomonadati</taxon>
        <taxon>Thermodesulfobacteriota</taxon>
        <taxon>Desulfobulbia</taxon>
        <taxon>Desulfobulbales</taxon>
        <taxon>Desulfobulbaceae</taxon>
        <taxon>Desulfobulbus</taxon>
    </lineage>
</organism>
<evidence type="ECO:0000259" key="8">
    <source>
        <dbReference type="SMART" id="SM00244"/>
    </source>
</evidence>
<dbReference type="GO" id="GO:0016020">
    <property type="term" value="C:membrane"/>
    <property type="evidence" value="ECO:0007669"/>
    <property type="project" value="UniProtKB-SubCell"/>
</dbReference>
<keyword evidence="5" id="KW-0472">Membrane</keyword>
<keyword evidence="9" id="KW-0645">Protease</keyword>
<keyword evidence="3" id="KW-0812">Transmembrane</keyword>
<evidence type="ECO:0000256" key="6">
    <source>
        <dbReference type="RuleBase" id="RU364113"/>
    </source>
</evidence>
<name>A0A7T6AQD5_9BACT</name>
<dbReference type="Gene3D" id="3.30.479.30">
    <property type="entry name" value="Band 7 domain"/>
    <property type="match status" value="1"/>
</dbReference>
<dbReference type="GO" id="GO:0006508">
    <property type="term" value="P:proteolysis"/>
    <property type="evidence" value="ECO:0007669"/>
    <property type="project" value="UniProtKB-KW"/>
</dbReference>
<dbReference type="SUPFAM" id="SSF117892">
    <property type="entry name" value="Band 7/SPFH domain"/>
    <property type="match status" value="1"/>
</dbReference>
<keyword evidence="9" id="KW-0378">Hydrolase</keyword>
<keyword evidence="4" id="KW-1133">Transmembrane helix</keyword>
<dbReference type="Pfam" id="PF01145">
    <property type="entry name" value="Band_7"/>
    <property type="match status" value="1"/>
</dbReference>
<reference evidence="9 10" key="1">
    <citation type="submission" date="2020-05" db="EMBL/GenBank/DDBJ databases">
        <title>Complete genome of Desulfobulbus oligotrophicus.</title>
        <authorList>
            <person name="Podar M."/>
        </authorList>
    </citation>
    <scope>NUCLEOTIDE SEQUENCE [LARGE SCALE GENOMIC DNA]</scope>
    <source>
        <strain evidence="9 10">Prop6</strain>
    </source>
</reference>
<dbReference type="NCBIfam" id="TIGR01933">
    <property type="entry name" value="hflK"/>
    <property type="match status" value="1"/>
</dbReference>
<protein>
    <recommendedName>
        <fullName evidence="6">Protein HflK</fullName>
    </recommendedName>
</protein>
<sequence length="379" mass="42261">MPMNEQPPWGKKKKPMGPEDFLAQLIQKIRDAFENKEGAPSGGDDSGQGSPPSETPSGLFAGAGKVLAIIAAALVLQGSFSSFFTIRPGEVGIILRFGQYARTTLPGLNFKIPYIEELHKVDVESVRKEEFGFRTRAPGVASTFERKGYDMESLMLTGDKDVIEVAWIVQYKVSDPFNYLFKVRDVAKTVRDASETVTRRIVGNMDFDYVLGNREVLAANAKQELQGQVDRLECGISIVTLQLLDINPPEQVKPAFNEVNEADQDMKRLVNEAEETYNKVIPKARGSAKQIVEEAHGYAAERINRANGETTRFKAIAKEYRGAEEVTRQRLYLETMEEVLPKIDSLYVIDKSQQGLLPLFDLTRKPGKMPAPTGELNQK</sequence>
<dbReference type="PANTHER" id="PTHR43327">
    <property type="entry name" value="STOMATIN-LIKE PROTEIN 2, MITOCHONDRIAL"/>
    <property type="match status" value="1"/>
</dbReference>
<proteinExistence type="inferred from homology"/>
<dbReference type="EMBL" id="CP054140">
    <property type="protein sequence ID" value="QQG65618.1"/>
    <property type="molecule type" value="Genomic_DNA"/>
</dbReference>
<dbReference type="CDD" id="cd03404">
    <property type="entry name" value="SPFH_HflK"/>
    <property type="match status" value="1"/>
</dbReference>
<evidence type="ECO:0000313" key="10">
    <source>
        <dbReference type="Proteomes" id="UP000596092"/>
    </source>
</evidence>
<dbReference type="KEGG" id="dog:HP555_06920"/>
<evidence type="ECO:0000256" key="5">
    <source>
        <dbReference type="ARBA" id="ARBA00023136"/>
    </source>
</evidence>
<dbReference type="AlphaFoldDB" id="A0A7T6AQD5"/>
<feature type="domain" description="Band 7" evidence="8">
    <location>
        <begin position="81"/>
        <end position="260"/>
    </location>
</feature>
<evidence type="ECO:0000256" key="3">
    <source>
        <dbReference type="ARBA" id="ARBA00022692"/>
    </source>
</evidence>
<dbReference type="InterPro" id="IPR050710">
    <property type="entry name" value="Band7/mec-2_domain"/>
</dbReference>
<dbReference type="PANTHER" id="PTHR43327:SF2">
    <property type="entry name" value="MODULATOR OF FTSH PROTEASE HFLK"/>
    <property type="match status" value="1"/>
</dbReference>
<comment type="function">
    <text evidence="6">HflC and HflK could encode or regulate a protease.</text>
</comment>